<dbReference type="Proteomes" id="UP000253490">
    <property type="component" value="Unassembled WGS sequence"/>
</dbReference>
<dbReference type="InterPro" id="IPR036097">
    <property type="entry name" value="HisK_dim/P_sf"/>
</dbReference>
<accession>A0A366IC37</accession>
<comment type="subcellular location">
    <subcellularLocation>
        <location evidence="2">Cell membrane</location>
    </subcellularLocation>
    <subcellularLocation>
        <location evidence="3">Membrane raft</location>
        <topology evidence="3">Multi-pass membrane protein</topology>
    </subcellularLocation>
</comment>
<keyword evidence="13" id="KW-0812">Transmembrane</keyword>
<dbReference type="Pfam" id="PF00989">
    <property type="entry name" value="PAS"/>
    <property type="match status" value="1"/>
</dbReference>
<dbReference type="PANTHER" id="PTHR45453">
    <property type="entry name" value="PHOSPHATE REGULON SENSOR PROTEIN PHOR"/>
    <property type="match status" value="1"/>
</dbReference>
<evidence type="ECO:0000256" key="5">
    <source>
        <dbReference type="ARBA" id="ARBA00022475"/>
    </source>
</evidence>
<keyword evidence="10" id="KW-0067">ATP-binding</keyword>
<dbReference type="Pfam" id="PF00672">
    <property type="entry name" value="HAMP"/>
    <property type="match status" value="1"/>
</dbReference>
<dbReference type="SUPFAM" id="SSF158472">
    <property type="entry name" value="HAMP domain-like"/>
    <property type="match status" value="1"/>
</dbReference>
<dbReference type="Gene3D" id="6.10.340.10">
    <property type="match status" value="1"/>
</dbReference>
<dbReference type="CDD" id="cd00082">
    <property type="entry name" value="HisKA"/>
    <property type="match status" value="1"/>
</dbReference>
<dbReference type="CDD" id="cd00075">
    <property type="entry name" value="HATPase"/>
    <property type="match status" value="1"/>
</dbReference>
<evidence type="ECO:0000256" key="11">
    <source>
        <dbReference type="ARBA" id="ARBA00023012"/>
    </source>
</evidence>
<dbReference type="RefSeq" id="WP_113919765.1">
    <property type="nucleotide sequence ID" value="NZ_QNRX01000003.1"/>
</dbReference>
<dbReference type="PRINTS" id="PR00344">
    <property type="entry name" value="BCTRLSENSOR"/>
</dbReference>
<dbReference type="AlphaFoldDB" id="A0A366IC37"/>
<keyword evidence="7" id="KW-0808">Transferase</keyword>
<dbReference type="PROSITE" id="PS50109">
    <property type="entry name" value="HIS_KIN"/>
    <property type="match status" value="1"/>
</dbReference>
<dbReference type="GO" id="GO:0005886">
    <property type="term" value="C:plasma membrane"/>
    <property type="evidence" value="ECO:0007669"/>
    <property type="project" value="UniProtKB-SubCell"/>
</dbReference>
<dbReference type="InterPro" id="IPR003594">
    <property type="entry name" value="HATPase_dom"/>
</dbReference>
<organism evidence="16 17">
    <name type="scientific">Alkalibaculum bacchi</name>
    <dbReference type="NCBI Taxonomy" id="645887"/>
    <lineage>
        <taxon>Bacteria</taxon>
        <taxon>Bacillati</taxon>
        <taxon>Bacillota</taxon>
        <taxon>Clostridia</taxon>
        <taxon>Eubacteriales</taxon>
        <taxon>Eubacteriaceae</taxon>
        <taxon>Alkalibaculum</taxon>
    </lineage>
</organism>
<comment type="caution">
    <text evidence="16">The sequence shown here is derived from an EMBL/GenBank/DDBJ whole genome shotgun (WGS) entry which is preliminary data.</text>
</comment>
<sequence>MYKRILINFIVILFLCISAIAFGIYNTAKTEYYNVMETRLIETAQLIRLDIQTVEDFQSIKNQRKFEHFSEVTNSRLTIVSKDGQVHFDSEADSSTMKNHSNRPEIQGALNGTATMSTRFSDSLDVNMMYVAIPIEIDGEIIGAIRNSIPLHTLKNVTNALINDMAISIFVTLMIGSLIFYILIKNIVKPLKATTDFARKISEGNYKKRLSMIRDDEIGSLAESLNNMAKRLEYSFAKLSERNFQLESVLSNVKNGIVATDDKEQIILINEGAIQMLNLSNMEDVKGKNILTAFRIYDLYEKIKNFDYNEHDLNIFEYQFKEKILSIYVKQIYYSNSIKTGFLIVIQDITQIRKYENLRKDFVANVTHELKTPITSIKGFIETLTSGGIEDENIKIKFYNIIDSETNRLIHLVEDILTLSGLDSQTTITQSEQELVNVMAYMDSIYSLMEKLAEDKDISLSIQIDEELKEVPFNSNHFKQLMINLIDNAIKYNKNGGCVIVKMYMKESNAIIEVQDDGIGIPKRDLPRIFERFYRVDKGRSRQAGGTGLGLAIVKHIVQVNNSTIRVESIVDKGTTFFVEIPLNTEDA</sequence>
<dbReference type="GO" id="GO:0000155">
    <property type="term" value="F:phosphorelay sensor kinase activity"/>
    <property type="evidence" value="ECO:0007669"/>
    <property type="project" value="InterPro"/>
</dbReference>
<dbReference type="InterPro" id="IPR031967">
    <property type="entry name" value="PhoR_single_Cache-like_dom"/>
</dbReference>
<dbReference type="FunFam" id="3.30.565.10:FF:000023">
    <property type="entry name" value="PAS domain-containing sensor histidine kinase"/>
    <property type="match status" value="1"/>
</dbReference>
<evidence type="ECO:0000256" key="8">
    <source>
        <dbReference type="ARBA" id="ARBA00022741"/>
    </source>
</evidence>
<dbReference type="NCBIfam" id="TIGR00229">
    <property type="entry name" value="sensory_box"/>
    <property type="match status" value="1"/>
</dbReference>
<dbReference type="SMART" id="SM00304">
    <property type="entry name" value="HAMP"/>
    <property type="match status" value="1"/>
</dbReference>
<keyword evidence="6" id="KW-0597">Phosphoprotein</keyword>
<dbReference type="Gene3D" id="3.30.450.20">
    <property type="entry name" value="PAS domain"/>
    <property type="match status" value="2"/>
</dbReference>
<dbReference type="SMART" id="SM00388">
    <property type="entry name" value="HisKA"/>
    <property type="match status" value="1"/>
</dbReference>
<dbReference type="CDD" id="cd06225">
    <property type="entry name" value="HAMP"/>
    <property type="match status" value="1"/>
</dbReference>
<dbReference type="GO" id="GO:0016036">
    <property type="term" value="P:cellular response to phosphate starvation"/>
    <property type="evidence" value="ECO:0007669"/>
    <property type="project" value="TreeGrafter"/>
</dbReference>
<dbReference type="InterPro" id="IPR013767">
    <property type="entry name" value="PAS_fold"/>
</dbReference>
<dbReference type="Gene3D" id="1.10.287.130">
    <property type="match status" value="1"/>
</dbReference>
<keyword evidence="9 16" id="KW-0418">Kinase</keyword>
<dbReference type="InterPro" id="IPR035965">
    <property type="entry name" value="PAS-like_dom_sf"/>
</dbReference>
<evidence type="ECO:0000256" key="4">
    <source>
        <dbReference type="ARBA" id="ARBA00012438"/>
    </source>
</evidence>
<evidence type="ECO:0000256" key="10">
    <source>
        <dbReference type="ARBA" id="ARBA00022840"/>
    </source>
</evidence>
<keyword evidence="12 13" id="KW-0472">Membrane</keyword>
<dbReference type="InterPro" id="IPR005467">
    <property type="entry name" value="His_kinase_dom"/>
</dbReference>
<evidence type="ECO:0000259" key="15">
    <source>
        <dbReference type="PROSITE" id="PS50885"/>
    </source>
</evidence>
<dbReference type="GO" id="GO:0004721">
    <property type="term" value="F:phosphoprotein phosphatase activity"/>
    <property type="evidence" value="ECO:0007669"/>
    <property type="project" value="TreeGrafter"/>
</dbReference>
<dbReference type="EC" id="2.7.13.3" evidence="4"/>
<feature type="domain" description="HAMP" evidence="15">
    <location>
        <begin position="185"/>
        <end position="237"/>
    </location>
</feature>
<evidence type="ECO:0000256" key="6">
    <source>
        <dbReference type="ARBA" id="ARBA00022553"/>
    </source>
</evidence>
<dbReference type="Pfam" id="PF02518">
    <property type="entry name" value="HATPase_c"/>
    <property type="match status" value="1"/>
</dbReference>
<dbReference type="EMBL" id="QNRX01000003">
    <property type="protein sequence ID" value="RBP68335.1"/>
    <property type="molecule type" value="Genomic_DNA"/>
</dbReference>
<dbReference type="InterPro" id="IPR000014">
    <property type="entry name" value="PAS"/>
</dbReference>
<evidence type="ECO:0000256" key="7">
    <source>
        <dbReference type="ARBA" id="ARBA00022679"/>
    </source>
</evidence>
<name>A0A366IC37_9FIRM</name>
<feature type="domain" description="Histidine kinase" evidence="14">
    <location>
        <begin position="365"/>
        <end position="585"/>
    </location>
</feature>
<evidence type="ECO:0000256" key="13">
    <source>
        <dbReference type="SAM" id="Phobius"/>
    </source>
</evidence>
<dbReference type="Pfam" id="PF16736">
    <property type="entry name" value="sCache_like"/>
    <property type="match status" value="1"/>
</dbReference>
<dbReference type="InterPro" id="IPR036890">
    <property type="entry name" value="HATPase_C_sf"/>
</dbReference>
<dbReference type="SMART" id="SM00387">
    <property type="entry name" value="HATPase_c"/>
    <property type="match status" value="1"/>
</dbReference>
<dbReference type="InterPro" id="IPR004358">
    <property type="entry name" value="Sig_transdc_His_kin-like_C"/>
</dbReference>
<evidence type="ECO:0000259" key="14">
    <source>
        <dbReference type="PROSITE" id="PS50109"/>
    </source>
</evidence>
<dbReference type="SUPFAM" id="SSF55785">
    <property type="entry name" value="PYP-like sensor domain (PAS domain)"/>
    <property type="match status" value="1"/>
</dbReference>
<dbReference type="SUPFAM" id="SSF55874">
    <property type="entry name" value="ATPase domain of HSP90 chaperone/DNA topoisomerase II/histidine kinase"/>
    <property type="match status" value="1"/>
</dbReference>
<dbReference type="GO" id="GO:0005524">
    <property type="term" value="F:ATP binding"/>
    <property type="evidence" value="ECO:0007669"/>
    <property type="project" value="UniProtKB-KW"/>
</dbReference>
<evidence type="ECO:0000256" key="1">
    <source>
        <dbReference type="ARBA" id="ARBA00000085"/>
    </source>
</evidence>
<dbReference type="InterPro" id="IPR050351">
    <property type="entry name" value="BphY/WalK/GraS-like"/>
</dbReference>
<evidence type="ECO:0000313" key="17">
    <source>
        <dbReference type="Proteomes" id="UP000253490"/>
    </source>
</evidence>
<keyword evidence="13" id="KW-1133">Transmembrane helix</keyword>
<evidence type="ECO:0000256" key="9">
    <source>
        <dbReference type="ARBA" id="ARBA00022777"/>
    </source>
</evidence>
<feature type="transmembrane region" description="Helical" evidence="13">
    <location>
        <begin position="5"/>
        <end position="25"/>
    </location>
</feature>
<feature type="transmembrane region" description="Helical" evidence="13">
    <location>
        <begin position="165"/>
        <end position="184"/>
    </location>
</feature>
<dbReference type="GO" id="GO:0006355">
    <property type="term" value="P:regulation of DNA-templated transcription"/>
    <property type="evidence" value="ECO:0007669"/>
    <property type="project" value="InterPro"/>
</dbReference>
<evidence type="ECO:0000313" key="16">
    <source>
        <dbReference type="EMBL" id="RBP68335.1"/>
    </source>
</evidence>
<protein>
    <recommendedName>
        <fullName evidence="4">histidine kinase</fullName>
        <ecNumber evidence="4">2.7.13.3</ecNumber>
    </recommendedName>
</protein>
<dbReference type="GO" id="GO:0045121">
    <property type="term" value="C:membrane raft"/>
    <property type="evidence" value="ECO:0007669"/>
    <property type="project" value="UniProtKB-SubCell"/>
</dbReference>
<dbReference type="CDD" id="cd00130">
    <property type="entry name" value="PAS"/>
    <property type="match status" value="1"/>
</dbReference>
<keyword evidence="11" id="KW-0902">Two-component regulatory system</keyword>
<dbReference type="Gene3D" id="3.30.565.10">
    <property type="entry name" value="Histidine kinase-like ATPase, C-terminal domain"/>
    <property type="match status" value="1"/>
</dbReference>
<dbReference type="PANTHER" id="PTHR45453:SF1">
    <property type="entry name" value="PHOSPHATE REGULON SENSOR PROTEIN PHOR"/>
    <property type="match status" value="1"/>
</dbReference>
<dbReference type="OrthoDB" id="9813151at2"/>
<dbReference type="InterPro" id="IPR003660">
    <property type="entry name" value="HAMP_dom"/>
</dbReference>
<evidence type="ECO:0000256" key="3">
    <source>
        <dbReference type="ARBA" id="ARBA00004314"/>
    </source>
</evidence>
<evidence type="ECO:0000256" key="2">
    <source>
        <dbReference type="ARBA" id="ARBA00004236"/>
    </source>
</evidence>
<keyword evidence="5" id="KW-1003">Cell membrane</keyword>
<gene>
    <name evidence="16" type="ORF">DES36_10397</name>
</gene>
<dbReference type="PROSITE" id="PS50885">
    <property type="entry name" value="HAMP"/>
    <property type="match status" value="1"/>
</dbReference>
<keyword evidence="17" id="KW-1185">Reference proteome</keyword>
<reference evidence="16 17" key="1">
    <citation type="submission" date="2018-06" db="EMBL/GenBank/DDBJ databases">
        <title>Genomic Encyclopedia of Type Strains, Phase IV (KMG-IV): sequencing the most valuable type-strain genomes for metagenomic binning, comparative biology and taxonomic classification.</title>
        <authorList>
            <person name="Goeker M."/>
        </authorList>
    </citation>
    <scope>NUCLEOTIDE SEQUENCE [LARGE SCALE GENOMIC DNA]</scope>
    <source>
        <strain evidence="16 17">DSM 22112</strain>
    </source>
</reference>
<proteinExistence type="predicted"/>
<dbReference type="FunFam" id="1.10.287.130:FF:000001">
    <property type="entry name" value="Two-component sensor histidine kinase"/>
    <property type="match status" value="1"/>
</dbReference>
<keyword evidence="8" id="KW-0547">Nucleotide-binding</keyword>
<dbReference type="SUPFAM" id="SSF47384">
    <property type="entry name" value="Homodimeric domain of signal transducing histidine kinase"/>
    <property type="match status" value="1"/>
</dbReference>
<dbReference type="InterPro" id="IPR003661">
    <property type="entry name" value="HisK_dim/P_dom"/>
</dbReference>
<evidence type="ECO:0000256" key="12">
    <source>
        <dbReference type="ARBA" id="ARBA00023136"/>
    </source>
</evidence>
<dbReference type="Pfam" id="PF00512">
    <property type="entry name" value="HisKA"/>
    <property type="match status" value="1"/>
</dbReference>
<comment type="catalytic activity">
    <reaction evidence="1">
        <text>ATP + protein L-histidine = ADP + protein N-phospho-L-histidine.</text>
        <dbReference type="EC" id="2.7.13.3"/>
    </reaction>
</comment>